<dbReference type="InterPro" id="IPR039420">
    <property type="entry name" value="WalR-like"/>
</dbReference>
<dbReference type="Pfam" id="PF07730">
    <property type="entry name" value="HisKA_3"/>
    <property type="match status" value="1"/>
</dbReference>
<dbReference type="SUPFAM" id="SSF52172">
    <property type="entry name" value="CheY-like"/>
    <property type="match status" value="1"/>
</dbReference>
<feature type="transmembrane region" description="Helical" evidence="7">
    <location>
        <begin position="134"/>
        <end position="152"/>
    </location>
</feature>
<name>A0ABX1BP58_9ACTN</name>
<keyword evidence="7" id="KW-0812">Transmembrane</keyword>
<feature type="transmembrane region" description="Helical" evidence="7">
    <location>
        <begin position="16"/>
        <end position="38"/>
    </location>
</feature>
<evidence type="ECO:0000256" key="1">
    <source>
        <dbReference type="ARBA" id="ARBA00022553"/>
    </source>
</evidence>
<keyword evidence="4" id="KW-0804">Transcription</keyword>
<evidence type="ECO:0000256" key="4">
    <source>
        <dbReference type="ARBA" id="ARBA00023163"/>
    </source>
</evidence>
<dbReference type="SMART" id="SM00448">
    <property type="entry name" value="REC"/>
    <property type="match status" value="1"/>
</dbReference>
<dbReference type="Pfam" id="PF00196">
    <property type="entry name" value="GerE"/>
    <property type="match status" value="1"/>
</dbReference>
<keyword evidence="1 5" id="KW-0597">Phosphoprotein</keyword>
<sequence length="573" mass="61613">MREQIRPPLLSRVPEWAWVTVDTAIALVLAASFLGLAASRNASEPDALDQAAALATALPVAVRRVWPRAVFVIVLVGGLGMREFLIPHADPLCLPLALYTLTTRGRAVLPLLAAGAVTVQGVVAFPVTGTVRDQLGLVLAILVAAWAAGTAVRQRRRYTGQLAAQAEERARAQAVAERLRVARELHDVIGHSLSTIAVQAGVAGHVGEAGEMSRTLASIEETSRSALRETRRLLGVLREDGEADLAPAPGLADLGALVARTRAAGLDVDLTIDGDAAGEMRLPDRAGGADQRAQTRRRPPRRGPRRTRGGRIDRGDHRRRHARRRPALRARPDRAARARAPVRRRVRGRRPPRARLPRHGEAAAVITVLVADDQPLIRASFRRLIDATPGMRSAGEAATGAQAVTAAARDRPDLVLMDVRMPEMDGIEATRRICADLPGTRVLIVTTFDLDEYVYGALRAGAAGFLLKDTPPAELIRSMNVVAAGESLLAPTATRRLIQRYVSPPSRTGGLGITEREREVLVLVARGLSNAEIAETLYVSLSTVKTHVSSLLTKLGARTRVHLVIAAYEARLV</sequence>
<dbReference type="PROSITE" id="PS50110">
    <property type="entry name" value="RESPONSE_REGULATORY"/>
    <property type="match status" value="1"/>
</dbReference>
<evidence type="ECO:0000256" key="3">
    <source>
        <dbReference type="ARBA" id="ARBA00023125"/>
    </source>
</evidence>
<keyword evidence="11" id="KW-1185">Reference proteome</keyword>
<feature type="region of interest" description="Disordered" evidence="6">
    <location>
        <begin position="278"/>
        <end position="354"/>
    </location>
</feature>
<dbReference type="Gene3D" id="3.40.50.2300">
    <property type="match status" value="1"/>
</dbReference>
<feature type="compositionally biased region" description="Basic residues" evidence="6">
    <location>
        <begin position="340"/>
        <end position="354"/>
    </location>
</feature>
<dbReference type="EMBL" id="JAATEP010000090">
    <property type="protein sequence ID" value="NJP98384.1"/>
    <property type="molecule type" value="Genomic_DNA"/>
</dbReference>
<dbReference type="CDD" id="cd06170">
    <property type="entry name" value="LuxR_C_like"/>
    <property type="match status" value="1"/>
</dbReference>
<accession>A0ABX1BP58</accession>
<gene>
    <name evidence="10" type="ORF">HCN51_54710</name>
</gene>
<comment type="caution">
    <text evidence="10">The sequence shown here is derived from an EMBL/GenBank/DDBJ whole genome shotgun (WGS) entry which is preliminary data.</text>
</comment>
<proteinExistence type="predicted"/>
<evidence type="ECO:0000256" key="2">
    <source>
        <dbReference type="ARBA" id="ARBA00023015"/>
    </source>
</evidence>
<evidence type="ECO:0000313" key="11">
    <source>
        <dbReference type="Proteomes" id="UP000696294"/>
    </source>
</evidence>
<dbReference type="Pfam" id="PF23539">
    <property type="entry name" value="DUF7134"/>
    <property type="match status" value="1"/>
</dbReference>
<dbReference type="InterPro" id="IPR016032">
    <property type="entry name" value="Sig_transdc_resp-reg_C-effctor"/>
</dbReference>
<dbReference type="SMART" id="SM00421">
    <property type="entry name" value="HTH_LUXR"/>
    <property type="match status" value="1"/>
</dbReference>
<feature type="domain" description="Response regulatory" evidence="9">
    <location>
        <begin position="367"/>
        <end position="483"/>
    </location>
</feature>
<dbReference type="InterPro" id="IPR000792">
    <property type="entry name" value="Tscrpt_reg_LuxR_C"/>
</dbReference>
<evidence type="ECO:0000256" key="5">
    <source>
        <dbReference type="PROSITE-ProRule" id="PRU00169"/>
    </source>
</evidence>
<dbReference type="CDD" id="cd17535">
    <property type="entry name" value="REC_NarL-like"/>
    <property type="match status" value="1"/>
</dbReference>
<dbReference type="SUPFAM" id="SSF46894">
    <property type="entry name" value="C-terminal effector domain of the bipartite response regulators"/>
    <property type="match status" value="1"/>
</dbReference>
<dbReference type="InterPro" id="IPR055558">
    <property type="entry name" value="DUF7134"/>
</dbReference>
<feature type="compositionally biased region" description="Basic residues" evidence="6">
    <location>
        <begin position="294"/>
        <end position="309"/>
    </location>
</feature>
<organism evidence="10 11">
    <name type="scientific">Nonomuraea composti</name>
    <dbReference type="NCBI Taxonomy" id="2720023"/>
    <lineage>
        <taxon>Bacteria</taxon>
        <taxon>Bacillati</taxon>
        <taxon>Actinomycetota</taxon>
        <taxon>Actinomycetes</taxon>
        <taxon>Streptosporangiales</taxon>
        <taxon>Streptosporangiaceae</taxon>
        <taxon>Nonomuraea</taxon>
    </lineage>
</organism>
<keyword evidence="3" id="KW-0238">DNA-binding</keyword>
<dbReference type="PRINTS" id="PR00038">
    <property type="entry name" value="HTHLUXR"/>
</dbReference>
<dbReference type="PANTHER" id="PTHR43214">
    <property type="entry name" value="TWO-COMPONENT RESPONSE REGULATOR"/>
    <property type="match status" value="1"/>
</dbReference>
<dbReference type="Pfam" id="PF00072">
    <property type="entry name" value="Response_reg"/>
    <property type="match status" value="1"/>
</dbReference>
<evidence type="ECO:0000256" key="7">
    <source>
        <dbReference type="SAM" id="Phobius"/>
    </source>
</evidence>
<dbReference type="InterPro" id="IPR011712">
    <property type="entry name" value="Sig_transdc_His_kin_sub3_dim/P"/>
</dbReference>
<evidence type="ECO:0000313" key="10">
    <source>
        <dbReference type="EMBL" id="NJP98384.1"/>
    </source>
</evidence>
<dbReference type="Gene3D" id="1.20.5.1930">
    <property type="match status" value="1"/>
</dbReference>
<feature type="domain" description="HTH luxR-type" evidence="8">
    <location>
        <begin position="506"/>
        <end position="571"/>
    </location>
</feature>
<reference evidence="10 11" key="1">
    <citation type="submission" date="2020-03" db="EMBL/GenBank/DDBJ databases">
        <title>WGS of actinomycetes isolated from Thailand.</title>
        <authorList>
            <person name="Thawai C."/>
        </authorList>
    </citation>
    <scope>NUCLEOTIDE SEQUENCE [LARGE SCALE GENOMIC DNA]</scope>
    <source>
        <strain evidence="10 11">FMUSA5-5</strain>
    </source>
</reference>
<dbReference type="PROSITE" id="PS00622">
    <property type="entry name" value="HTH_LUXR_1"/>
    <property type="match status" value="1"/>
</dbReference>
<dbReference type="Proteomes" id="UP000696294">
    <property type="component" value="Unassembled WGS sequence"/>
</dbReference>
<feature type="modified residue" description="4-aspartylphosphate" evidence="5">
    <location>
        <position position="418"/>
    </location>
</feature>
<evidence type="ECO:0000259" key="8">
    <source>
        <dbReference type="PROSITE" id="PS50043"/>
    </source>
</evidence>
<keyword evidence="7" id="KW-1133">Transmembrane helix</keyword>
<dbReference type="InterPro" id="IPR001789">
    <property type="entry name" value="Sig_transdc_resp-reg_receiver"/>
</dbReference>
<feature type="transmembrane region" description="Helical" evidence="7">
    <location>
        <begin position="107"/>
        <end position="128"/>
    </location>
</feature>
<feature type="compositionally biased region" description="Basic residues" evidence="6">
    <location>
        <begin position="317"/>
        <end position="328"/>
    </location>
</feature>
<keyword evidence="7" id="KW-0472">Membrane</keyword>
<evidence type="ECO:0000256" key="6">
    <source>
        <dbReference type="SAM" id="MobiDB-lite"/>
    </source>
</evidence>
<dbReference type="InterPro" id="IPR011006">
    <property type="entry name" value="CheY-like_superfamily"/>
</dbReference>
<evidence type="ECO:0000259" key="9">
    <source>
        <dbReference type="PROSITE" id="PS50110"/>
    </source>
</evidence>
<dbReference type="RefSeq" id="WP_168021704.1">
    <property type="nucleotide sequence ID" value="NZ_JAATEP010000090.1"/>
</dbReference>
<feature type="transmembrane region" description="Helical" evidence="7">
    <location>
        <begin position="65"/>
        <end position="86"/>
    </location>
</feature>
<keyword evidence="2" id="KW-0805">Transcription regulation</keyword>
<dbReference type="PROSITE" id="PS50043">
    <property type="entry name" value="HTH_LUXR_2"/>
    <property type="match status" value="1"/>
</dbReference>
<dbReference type="PANTHER" id="PTHR43214:SF24">
    <property type="entry name" value="TRANSCRIPTIONAL REGULATORY PROTEIN NARL-RELATED"/>
    <property type="match status" value="1"/>
</dbReference>
<dbReference type="InterPro" id="IPR058245">
    <property type="entry name" value="NreC/VraR/RcsB-like_REC"/>
</dbReference>
<protein>
    <submittedName>
        <fullName evidence="10">Response regulator</fullName>
    </submittedName>
</protein>